<evidence type="ECO:0000256" key="9">
    <source>
        <dbReference type="PIRSR" id="PIRSR601580-3"/>
    </source>
</evidence>
<keyword evidence="3 10" id="KW-0812">Transmembrane</keyword>
<feature type="chain" id="PRO_5005107018" evidence="10">
    <location>
        <begin position="17"/>
        <end position="559"/>
    </location>
</feature>
<dbReference type="PROSITE" id="PS00804">
    <property type="entry name" value="CALRETICULIN_2"/>
    <property type="match status" value="1"/>
</dbReference>
<dbReference type="Gene3D" id="2.10.250.10">
    <property type="entry name" value="Calreticulin/calnexin, P domain"/>
    <property type="match status" value="1"/>
</dbReference>
<comment type="subcellular location">
    <subcellularLocation>
        <location evidence="1">Endoplasmic reticulum membrane</location>
        <topology evidence="1">Single-pass type I membrane protein</topology>
    </subcellularLocation>
</comment>
<dbReference type="AlphaFoldDB" id="A0A090XFE9"/>
<evidence type="ECO:0000256" key="4">
    <source>
        <dbReference type="ARBA" id="ARBA00022824"/>
    </source>
</evidence>
<feature type="transmembrane region" description="Helical" evidence="10">
    <location>
        <begin position="460"/>
        <end position="482"/>
    </location>
</feature>
<dbReference type="PROSITE" id="PS00805">
    <property type="entry name" value="CALRETICULIN_REPEAT"/>
    <property type="match status" value="1"/>
</dbReference>
<dbReference type="GO" id="GO:0005509">
    <property type="term" value="F:calcium ion binding"/>
    <property type="evidence" value="ECO:0007669"/>
    <property type="project" value="InterPro"/>
</dbReference>
<evidence type="ECO:0000256" key="11">
    <source>
        <dbReference type="SAM" id="MobiDB-lite"/>
    </source>
</evidence>
<dbReference type="GO" id="GO:0006457">
    <property type="term" value="P:protein folding"/>
    <property type="evidence" value="ECO:0007669"/>
    <property type="project" value="InterPro"/>
</dbReference>
<evidence type="ECO:0000256" key="8">
    <source>
        <dbReference type="ARBA" id="ARBA00053392"/>
    </source>
</evidence>
<dbReference type="Gene3D" id="2.60.120.200">
    <property type="match status" value="1"/>
</dbReference>
<feature type="compositionally biased region" description="Basic and acidic residues" evidence="11">
    <location>
        <begin position="487"/>
        <end position="496"/>
    </location>
</feature>
<organism evidence="12">
    <name type="scientific">Ixodes ricinus</name>
    <name type="common">Common tick</name>
    <name type="synonym">Acarus ricinus</name>
    <dbReference type="NCBI Taxonomy" id="34613"/>
    <lineage>
        <taxon>Eukaryota</taxon>
        <taxon>Metazoa</taxon>
        <taxon>Ecdysozoa</taxon>
        <taxon>Arthropoda</taxon>
        <taxon>Chelicerata</taxon>
        <taxon>Arachnida</taxon>
        <taxon>Acari</taxon>
        <taxon>Parasitiformes</taxon>
        <taxon>Ixodida</taxon>
        <taxon>Ixodoidea</taxon>
        <taxon>Ixodidae</taxon>
        <taxon>Ixodinae</taxon>
        <taxon>Ixodes</taxon>
    </lineage>
</organism>
<dbReference type="PRINTS" id="PR00626">
    <property type="entry name" value="CALRETICULIN"/>
</dbReference>
<feature type="region of interest" description="Disordered" evidence="11">
    <location>
        <begin position="247"/>
        <end position="302"/>
    </location>
</feature>
<feature type="disulfide bond" evidence="9">
    <location>
        <begin position="136"/>
        <end position="171"/>
    </location>
</feature>
<name>A0A090XFE9_IXORI</name>
<dbReference type="GO" id="GO:0005789">
    <property type="term" value="C:endoplasmic reticulum membrane"/>
    <property type="evidence" value="ECO:0007669"/>
    <property type="project" value="UniProtKB-SubCell"/>
</dbReference>
<accession>A0A090XFE9</accession>
<feature type="compositionally biased region" description="Basic residues" evidence="11">
    <location>
        <begin position="550"/>
        <end position="559"/>
    </location>
</feature>
<reference evidence="12" key="1">
    <citation type="journal article" date="2015" name="PLoS Negl. Trop. Dis.">
        <title>Deep Sequencing Analysis of the Ixodes ricinus Haemocytome.</title>
        <authorList>
            <person name="Kotsyfakis M."/>
            <person name="Kopacek P."/>
            <person name="Franta Z."/>
            <person name="Pedra J.H."/>
            <person name="Ribeiro J.M."/>
        </authorList>
    </citation>
    <scope>NUCLEOTIDE SEQUENCE</scope>
</reference>
<keyword evidence="7 10" id="KW-0143">Chaperone</keyword>
<keyword evidence="6 10" id="KW-0472">Membrane</keyword>
<dbReference type="EMBL" id="GBIH01000212">
    <property type="protein sequence ID" value="JAC94498.1"/>
    <property type="molecule type" value="mRNA"/>
</dbReference>
<dbReference type="InterPro" id="IPR009033">
    <property type="entry name" value="Calreticulin/calnexin_P_dom_sf"/>
</dbReference>
<evidence type="ECO:0000256" key="10">
    <source>
        <dbReference type="RuleBase" id="RU362126"/>
    </source>
</evidence>
<evidence type="ECO:0000256" key="7">
    <source>
        <dbReference type="ARBA" id="ARBA00023186"/>
    </source>
</evidence>
<evidence type="ECO:0000256" key="2">
    <source>
        <dbReference type="ARBA" id="ARBA00010983"/>
    </source>
</evidence>
<feature type="signal peptide" evidence="10">
    <location>
        <begin position="1"/>
        <end position="16"/>
    </location>
</feature>
<dbReference type="FunFam" id="2.60.120.200:FF:000011">
    <property type="entry name" value="Probable calnexin"/>
    <property type="match status" value="1"/>
</dbReference>
<feature type="compositionally biased region" description="Basic and acidic residues" evidence="11">
    <location>
        <begin position="259"/>
        <end position="273"/>
    </location>
</feature>
<feature type="compositionally biased region" description="Acidic residues" evidence="11">
    <location>
        <begin position="512"/>
        <end position="522"/>
    </location>
</feature>
<evidence type="ECO:0000313" key="12">
    <source>
        <dbReference type="EMBL" id="JAC94498.1"/>
    </source>
</evidence>
<comment type="function">
    <text evidence="8">Calcium-binding protein that interacts with newly synthesized monoglucosylated glycoproteins in the endoplasmic reticulum. It may act in assisting protein assembly and/or in the retention within the ER of unassembled protein subunits. It seems to play a major role in the quality control apparatus of the ER by the retention of incorrectly folded proteins. Required for embryogenesis and larval development under heat and ER stress conditions. May be important for germ cell development. Involved in neuronal necrotic cell death.</text>
</comment>
<dbReference type="GO" id="GO:0036503">
    <property type="term" value="P:ERAD pathway"/>
    <property type="evidence" value="ECO:0007669"/>
    <property type="project" value="TreeGrafter"/>
</dbReference>
<dbReference type="InterPro" id="IPR018124">
    <property type="entry name" value="Calret/calnex_CS"/>
</dbReference>
<dbReference type="PANTHER" id="PTHR11073:SF1">
    <property type="entry name" value="CALNEXIN 14D-RELATED"/>
    <property type="match status" value="1"/>
</dbReference>
<dbReference type="SUPFAM" id="SSF63887">
    <property type="entry name" value="P-domain of calnexin/calreticulin"/>
    <property type="match status" value="1"/>
</dbReference>
<dbReference type="SUPFAM" id="SSF49899">
    <property type="entry name" value="Concanavalin A-like lectins/glucanases"/>
    <property type="match status" value="2"/>
</dbReference>
<keyword evidence="4 10" id="KW-0256">Endoplasmic reticulum</keyword>
<dbReference type="FunFam" id="2.10.250.10:FF:000001">
    <property type="entry name" value="Calnexin homolog"/>
    <property type="match status" value="1"/>
</dbReference>
<keyword evidence="5 10" id="KW-1133">Transmembrane helix</keyword>
<dbReference type="Pfam" id="PF00262">
    <property type="entry name" value="Calreticulin"/>
    <property type="match status" value="1"/>
</dbReference>
<keyword evidence="10" id="KW-0732">Signal</keyword>
<dbReference type="GO" id="GO:0051082">
    <property type="term" value="F:unfolded protein binding"/>
    <property type="evidence" value="ECO:0007669"/>
    <property type="project" value="InterPro"/>
</dbReference>
<feature type="region of interest" description="Disordered" evidence="11">
    <location>
        <begin position="487"/>
        <end position="559"/>
    </location>
</feature>
<comment type="similarity">
    <text evidence="2 10">Belongs to the calreticulin family.</text>
</comment>
<evidence type="ECO:0000256" key="1">
    <source>
        <dbReference type="ARBA" id="ARBA00004115"/>
    </source>
</evidence>
<dbReference type="InterPro" id="IPR013320">
    <property type="entry name" value="ConA-like_dom_sf"/>
</dbReference>
<proteinExistence type="evidence at transcript level"/>
<evidence type="ECO:0000256" key="6">
    <source>
        <dbReference type="ARBA" id="ARBA00023136"/>
    </source>
</evidence>
<sequence length="559" mass="63223">MHFCLVLLLLVPGALCDGEEEKVSKVEPAEDVVYNVPKPVGFAHIAEHFDDLDAFKERWVLSEATKDGAESSVAKYDGKWQVEAAARNHLRGDLGLVLKTKARHHAIAAKLDRPYLFEHKPFVLQYEVQFQEGQDCGGAYIKLLSDLEENRDLRQFHDKSPYTIMFGPDKCGTDHKLHLIFRHRNPRNGSYEEKHWKKSGGITKFDEVFKDKRPHLFTLVLTPDNNFEVLVDQRSEAKGSLLEDFEPAVNPPAEVEDPTDVRPADWDEREKVPDVTATKPEDWDEEAPRQIPDPDATKPVGWLDDEPALVPDAAAERPKDWDDDMDGEWEPPLVNNPKCAAVGCGEWKPPLVDNPRYKGKWRAPLVDNPNYKGKWRPRKIPNPHFYEDSHPFRMTPVSAVGFELWSMSEGILFDNVLITDDPVVADQWAADTWLLKKEAGDRETDGLLTRLLKYTNKYPWLWAVYVVALGLPLVLIVGFCCSSSQDKKAQHKKSDDVPAEEEEPREEAPAPIEEEEEEEEGAGGEASASNEEGSGDGEDVDGGAGDAKRSPRRRRPRRE</sequence>
<dbReference type="PANTHER" id="PTHR11073">
    <property type="entry name" value="CALRETICULIN AND CALNEXIN"/>
    <property type="match status" value="1"/>
</dbReference>
<dbReference type="InterPro" id="IPR001580">
    <property type="entry name" value="Calret/calnex"/>
</dbReference>
<evidence type="ECO:0000256" key="5">
    <source>
        <dbReference type="ARBA" id="ARBA00022989"/>
    </source>
</evidence>
<protein>
    <submittedName>
        <fullName evidence="12">Putative calnexin</fullName>
    </submittedName>
</protein>
<evidence type="ECO:0000256" key="3">
    <source>
        <dbReference type="ARBA" id="ARBA00022692"/>
    </source>
</evidence>
<keyword evidence="9" id="KW-1015">Disulfide bond</keyword>